<evidence type="ECO:0000256" key="2">
    <source>
        <dbReference type="ARBA" id="ARBA00022670"/>
    </source>
</evidence>
<feature type="chain" id="PRO_5035592064" description="Cathepsin propeptide inhibitor domain-containing protein" evidence="8">
    <location>
        <begin position="23"/>
        <end position="294"/>
    </location>
</feature>
<evidence type="ECO:0000313" key="10">
    <source>
        <dbReference type="EMBL" id="CAD7634147.1"/>
    </source>
</evidence>
<keyword evidence="5" id="KW-0865">Zymogen</keyword>
<dbReference type="InterPro" id="IPR000169">
    <property type="entry name" value="Pept_cys_AS"/>
</dbReference>
<keyword evidence="6" id="KW-1015">Disulfide bond</keyword>
<evidence type="ECO:0000256" key="3">
    <source>
        <dbReference type="ARBA" id="ARBA00022801"/>
    </source>
</evidence>
<reference evidence="10" key="1">
    <citation type="submission" date="2020-11" db="EMBL/GenBank/DDBJ databases">
        <authorList>
            <person name="Tran Van P."/>
        </authorList>
    </citation>
    <scope>NUCLEOTIDE SEQUENCE</scope>
</reference>
<dbReference type="PANTHER" id="PTHR12411">
    <property type="entry name" value="CYSTEINE PROTEASE FAMILY C1-RELATED"/>
    <property type="match status" value="1"/>
</dbReference>
<proteinExistence type="inferred from homology"/>
<evidence type="ECO:0000313" key="11">
    <source>
        <dbReference type="Proteomes" id="UP000759131"/>
    </source>
</evidence>
<dbReference type="InterPro" id="IPR013201">
    <property type="entry name" value="Prot_inhib_I29"/>
</dbReference>
<dbReference type="AlphaFoldDB" id="A0A7R9L556"/>
<keyword evidence="11" id="KW-1185">Reference proteome</keyword>
<evidence type="ECO:0000256" key="5">
    <source>
        <dbReference type="ARBA" id="ARBA00023145"/>
    </source>
</evidence>
<dbReference type="GO" id="GO:0008234">
    <property type="term" value="F:cysteine-type peptidase activity"/>
    <property type="evidence" value="ECO:0007669"/>
    <property type="project" value="UniProtKB-KW"/>
</dbReference>
<evidence type="ECO:0000256" key="4">
    <source>
        <dbReference type="ARBA" id="ARBA00022807"/>
    </source>
</evidence>
<feature type="non-terminal residue" evidence="10">
    <location>
        <position position="1"/>
    </location>
</feature>
<dbReference type="Proteomes" id="UP000759131">
    <property type="component" value="Unassembled WGS sequence"/>
</dbReference>
<evidence type="ECO:0000256" key="6">
    <source>
        <dbReference type="ARBA" id="ARBA00023157"/>
    </source>
</evidence>
<sequence length="294" mass="32948">MRSSLVFLFVISIIFHINPTKCEEEDLAGSAPPEDTTTPDTTTTPADDTTPTDATTSGDDTTPADASTTTTASTSQSTVSTTTASSSTTPKSDQNGVVEEEVPAEKLTLKEKYQKLKKKANIYVREKAKKLMDILNFDISKLDVRNLTQFLPFYDGYRKLFNKKYANEAEKEERMSFFKRSVEKIKEHNRNMKAKYMKGINEMSDMSFSEILKQKLGFKQDGGDVMVKASAPVPEVADMPKEWDWRKFGILTPPRNQGKCGSCWSFAASCVLESHNMKRQIAEGKFDPKTQITV</sequence>
<feature type="domain" description="Cathepsin propeptide inhibitor" evidence="9">
    <location>
        <begin position="154"/>
        <end position="211"/>
    </location>
</feature>
<dbReference type="InterPro" id="IPR013128">
    <property type="entry name" value="Peptidase_C1A"/>
</dbReference>
<name>A0A7R9L556_9ACAR</name>
<dbReference type="EMBL" id="OC868638">
    <property type="protein sequence ID" value="CAD7634147.1"/>
    <property type="molecule type" value="Genomic_DNA"/>
</dbReference>
<comment type="similarity">
    <text evidence="1">Belongs to the peptidase C1 family.</text>
</comment>
<dbReference type="Gene3D" id="3.90.70.10">
    <property type="entry name" value="Cysteine proteinases"/>
    <property type="match status" value="1"/>
</dbReference>
<evidence type="ECO:0000256" key="8">
    <source>
        <dbReference type="SAM" id="SignalP"/>
    </source>
</evidence>
<dbReference type="OrthoDB" id="387093at2759"/>
<dbReference type="SMART" id="SM00848">
    <property type="entry name" value="Inhibitor_I29"/>
    <property type="match status" value="1"/>
</dbReference>
<protein>
    <recommendedName>
        <fullName evidence="9">Cathepsin propeptide inhibitor domain-containing protein</fullName>
    </recommendedName>
</protein>
<dbReference type="EMBL" id="CAJPIZ010014063">
    <property type="protein sequence ID" value="CAG2114577.1"/>
    <property type="molecule type" value="Genomic_DNA"/>
</dbReference>
<keyword evidence="4" id="KW-0788">Thiol protease</keyword>
<keyword evidence="2" id="KW-0645">Protease</keyword>
<dbReference type="SUPFAM" id="SSF54001">
    <property type="entry name" value="Cysteine proteinases"/>
    <property type="match status" value="1"/>
</dbReference>
<feature type="compositionally biased region" description="Low complexity" evidence="7">
    <location>
        <begin position="30"/>
        <end position="93"/>
    </location>
</feature>
<evidence type="ECO:0000259" key="9">
    <source>
        <dbReference type="SMART" id="SM00848"/>
    </source>
</evidence>
<dbReference type="Pfam" id="PF08246">
    <property type="entry name" value="Inhibitor_I29"/>
    <property type="match status" value="1"/>
</dbReference>
<dbReference type="InterPro" id="IPR000668">
    <property type="entry name" value="Peptidase_C1A_C"/>
</dbReference>
<gene>
    <name evidence="10" type="ORF">OSB1V03_LOCUS14543</name>
</gene>
<dbReference type="InterPro" id="IPR038765">
    <property type="entry name" value="Papain-like_cys_pep_sf"/>
</dbReference>
<dbReference type="Pfam" id="PF00112">
    <property type="entry name" value="Peptidase_C1"/>
    <property type="match status" value="1"/>
</dbReference>
<evidence type="ECO:0000256" key="1">
    <source>
        <dbReference type="ARBA" id="ARBA00008455"/>
    </source>
</evidence>
<feature type="signal peptide" evidence="8">
    <location>
        <begin position="1"/>
        <end position="22"/>
    </location>
</feature>
<dbReference type="GO" id="GO:0006508">
    <property type="term" value="P:proteolysis"/>
    <property type="evidence" value="ECO:0007669"/>
    <property type="project" value="UniProtKB-KW"/>
</dbReference>
<evidence type="ECO:0000256" key="7">
    <source>
        <dbReference type="SAM" id="MobiDB-lite"/>
    </source>
</evidence>
<dbReference type="PROSITE" id="PS00139">
    <property type="entry name" value="THIOL_PROTEASE_CYS"/>
    <property type="match status" value="1"/>
</dbReference>
<organism evidence="10">
    <name type="scientific">Medioppia subpectinata</name>
    <dbReference type="NCBI Taxonomy" id="1979941"/>
    <lineage>
        <taxon>Eukaryota</taxon>
        <taxon>Metazoa</taxon>
        <taxon>Ecdysozoa</taxon>
        <taxon>Arthropoda</taxon>
        <taxon>Chelicerata</taxon>
        <taxon>Arachnida</taxon>
        <taxon>Acari</taxon>
        <taxon>Acariformes</taxon>
        <taxon>Sarcoptiformes</taxon>
        <taxon>Oribatida</taxon>
        <taxon>Brachypylina</taxon>
        <taxon>Oppioidea</taxon>
        <taxon>Oppiidae</taxon>
        <taxon>Medioppia</taxon>
    </lineage>
</organism>
<accession>A0A7R9L556</accession>
<feature type="region of interest" description="Disordered" evidence="7">
    <location>
        <begin position="25"/>
        <end position="100"/>
    </location>
</feature>
<keyword evidence="8" id="KW-0732">Signal</keyword>
<keyword evidence="3" id="KW-0378">Hydrolase</keyword>